<dbReference type="PANTHER" id="PTHR11685">
    <property type="entry name" value="RBR FAMILY RING FINGER AND IBR DOMAIN-CONTAINING"/>
    <property type="match status" value="1"/>
</dbReference>
<keyword evidence="3" id="KW-0677">Repeat</keyword>
<dbReference type="GO" id="GO:0008270">
    <property type="term" value="F:zinc ion binding"/>
    <property type="evidence" value="ECO:0007669"/>
    <property type="project" value="UniProtKB-KW"/>
</dbReference>
<keyword evidence="5" id="KW-0833">Ubl conjugation pathway</keyword>
<dbReference type="PROSITE" id="PS51873">
    <property type="entry name" value="TRIAD"/>
    <property type="match status" value="1"/>
</dbReference>
<evidence type="ECO:0008006" key="10">
    <source>
        <dbReference type="Google" id="ProtNLM"/>
    </source>
</evidence>
<dbReference type="PROSITE" id="PS50089">
    <property type="entry name" value="ZF_RING_2"/>
    <property type="match status" value="1"/>
</dbReference>
<evidence type="ECO:0000256" key="5">
    <source>
        <dbReference type="ARBA" id="ARBA00022786"/>
    </source>
</evidence>
<dbReference type="SUPFAM" id="SSF57850">
    <property type="entry name" value="RING/U-box"/>
    <property type="match status" value="1"/>
</dbReference>
<evidence type="ECO:0000259" key="8">
    <source>
        <dbReference type="PROSITE" id="PS51873"/>
    </source>
</evidence>
<evidence type="ECO:0000259" key="7">
    <source>
        <dbReference type="PROSITE" id="PS50089"/>
    </source>
</evidence>
<dbReference type="InterPro" id="IPR001841">
    <property type="entry name" value="Znf_RING"/>
</dbReference>
<dbReference type="GO" id="GO:0016567">
    <property type="term" value="P:protein ubiquitination"/>
    <property type="evidence" value="ECO:0007669"/>
    <property type="project" value="InterPro"/>
</dbReference>
<dbReference type="AlphaFoldDB" id="A0A6C0J173"/>
<dbReference type="EMBL" id="MN740294">
    <property type="protein sequence ID" value="QHT98609.1"/>
    <property type="molecule type" value="Genomic_DNA"/>
</dbReference>
<evidence type="ECO:0000256" key="2">
    <source>
        <dbReference type="ARBA" id="ARBA00022723"/>
    </source>
</evidence>
<feature type="domain" description="RING-type" evidence="7">
    <location>
        <begin position="4"/>
        <end position="50"/>
    </location>
</feature>
<keyword evidence="4" id="KW-0863">Zinc-finger</keyword>
<proteinExistence type="predicted"/>
<keyword evidence="1" id="KW-0808">Transferase</keyword>
<organism evidence="9">
    <name type="scientific">viral metagenome</name>
    <dbReference type="NCBI Taxonomy" id="1070528"/>
    <lineage>
        <taxon>unclassified sequences</taxon>
        <taxon>metagenomes</taxon>
        <taxon>organismal metagenomes</taxon>
    </lineage>
</organism>
<evidence type="ECO:0000313" key="9">
    <source>
        <dbReference type="EMBL" id="QHT98609.1"/>
    </source>
</evidence>
<evidence type="ECO:0000256" key="4">
    <source>
        <dbReference type="ARBA" id="ARBA00022771"/>
    </source>
</evidence>
<protein>
    <recommendedName>
        <fullName evidence="10">RING-type domain-containing protein</fullName>
    </recommendedName>
</protein>
<reference evidence="9" key="1">
    <citation type="journal article" date="2020" name="Nature">
        <title>Giant virus diversity and host interactions through global metagenomics.</title>
        <authorList>
            <person name="Schulz F."/>
            <person name="Roux S."/>
            <person name="Paez-Espino D."/>
            <person name="Jungbluth S."/>
            <person name="Walsh D.A."/>
            <person name="Denef V.J."/>
            <person name="McMahon K.D."/>
            <person name="Konstantinidis K.T."/>
            <person name="Eloe-Fadrosh E.A."/>
            <person name="Kyrpides N.C."/>
            <person name="Woyke T."/>
        </authorList>
    </citation>
    <scope>NUCLEOTIDE SEQUENCE</scope>
    <source>
        <strain evidence="9">GVMAG-M-3300025676-16</strain>
    </source>
</reference>
<dbReference type="InterPro" id="IPR044066">
    <property type="entry name" value="TRIAD_supradom"/>
</dbReference>
<name>A0A6C0J173_9ZZZZ</name>
<accession>A0A6C0J173</accession>
<dbReference type="GO" id="GO:0004842">
    <property type="term" value="F:ubiquitin-protein transferase activity"/>
    <property type="evidence" value="ECO:0007669"/>
    <property type="project" value="InterPro"/>
</dbReference>
<dbReference type="InterPro" id="IPR031127">
    <property type="entry name" value="E3_UB_ligase_RBR"/>
</dbReference>
<keyword evidence="2" id="KW-0479">Metal-binding</keyword>
<evidence type="ECO:0000256" key="1">
    <source>
        <dbReference type="ARBA" id="ARBA00022679"/>
    </source>
</evidence>
<keyword evidence="6" id="KW-0862">Zinc</keyword>
<sequence>MDDCSVCCETFNKTTRKSIVCNHCDYRVCLTCFKRYLLDIQKPSNCMNCKNELIMDFIVSNTPNVFYNGEYRAKRAHDLLSQEKSLLPATQELVERKKQDIEKQKLLNELKDEESYLRARLREIAQAKHDIRYGNQSSAKQEKKEFIMGCTNVDCRGFLSTAWKCGTCEEYICSKCHGVKNGRDDEEHVCDKDAVATAEMLKKETKPCPKCRAPIFKISGCDLMWCTMCHATFSWNKNEIVNAAHNHNPHYYAYQRENNNGVAPRVPGDNPCGVNNLVNYNLIIKQLRDNYSDEEIKSIREAHRSIWDIRDYILPRYPNNIGMQDNSDLRVQYLMKVIDEKEWLKNLKIRQKKAEKCRDMNLIITMYVDSLTDLFSNYYSTKIPLLVNMLNLRKYVNIQLSEVGRVYKNKSLRINKDWVLK</sequence>
<dbReference type="Gene3D" id="1.20.120.1750">
    <property type="match status" value="1"/>
</dbReference>
<evidence type="ECO:0000256" key="6">
    <source>
        <dbReference type="ARBA" id="ARBA00022833"/>
    </source>
</evidence>
<feature type="domain" description="RING-type" evidence="8">
    <location>
        <begin position="1"/>
        <end position="261"/>
    </location>
</feature>
<evidence type="ECO:0000256" key="3">
    <source>
        <dbReference type="ARBA" id="ARBA00022737"/>
    </source>
</evidence>